<evidence type="ECO:0000313" key="1">
    <source>
        <dbReference type="EMBL" id="GLY65214.1"/>
    </source>
</evidence>
<dbReference type="AlphaFoldDB" id="A0A9W6VFT8"/>
<dbReference type="EMBL" id="BSTI01000003">
    <property type="protein sequence ID" value="GLY65214.1"/>
    <property type="molecule type" value="Genomic_DNA"/>
</dbReference>
<reference evidence="1" key="1">
    <citation type="submission" date="2023-03" db="EMBL/GenBank/DDBJ databases">
        <title>Amycolatopsis taiwanensis NBRC 103393.</title>
        <authorList>
            <person name="Ichikawa N."/>
            <person name="Sato H."/>
            <person name="Tonouchi N."/>
        </authorList>
    </citation>
    <scope>NUCLEOTIDE SEQUENCE</scope>
    <source>
        <strain evidence="1">NBRC 103393</strain>
    </source>
</reference>
<comment type="caution">
    <text evidence="1">The sequence shown here is derived from an EMBL/GenBank/DDBJ whole genome shotgun (WGS) entry which is preliminary data.</text>
</comment>
<evidence type="ECO:0000313" key="2">
    <source>
        <dbReference type="Proteomes" id="UP001165136"/>
    </source>
</evidence>
<gene>
    <name evidence="1" type="ORF">Atai01_18330</name>
</gene>
<dbReference type="RefSeq" id="WP_285486498.1">
    <property type="nucleotide sequence ID" value="NZ_BSTI01000003.1"/>
</dbReference>
<organism evidence="1 2">
    <name type="scientific">Amycolatopsis taiwanensis</name>
    <dbReference type="NCBI Taxonomy" id="342230"/>
    <lineage>
        <taxon>Bacteria</taxon>
        <taxon>Bacillati</taxon>
        <taxon>Actinomycetota</taxon>
        <taxon>Actinomycetes</taxon>
        <taxon>Pseudonocardiales</taxon>
        <taxon>Pseudonocardiaceae</taxon>
        <taxon>Amycolatopsis</taxon>
    </lineage>
</organism>
<name>A0A9W6VFT8_9PSEU</name>
<protein>
    <submittedName>
        <fullName evidence="1">Uncharacterized protein</fullName>
    </submittedName>
</protein>
<proteinExistence type="predicted"/>
<dbReference type="InterPro" id="IPR045592">
    <property type="entry name" value="DUF6461"/>
</dbReference>
<keyword evidence="2" id="KW-1185">Reference proteome</keyword>
<accession>A0A9W6VFT8</accession>
<dbReference type="Proteomes" id="UP001165136">
    <property type="component" value="Unassembled WGS sequence"/>
</dbReference>
<sequence length="339" mass="37516">MAMLDGVTAYYRTFLGMRPWYREGMSWTVIQPGGQAVTEDAVISRLRARRAVVATLNSPPFEKVAYLQQVGEAVVMYQPNGFEGARPEVLRWLSEDSRVHTVEWAINGNGSVSYAVHGKLLVCMDKNDPDRRWGAQPDLFDDEDLAELRAARRQHDAGETDRPDFEPMAMALVERRTGVRLELDWVESFNVDSVGIVIGDIPDDPRPSSALGKVDPDLDARLRSAPASVRHAAVLLVVQAMAERLTWHDPEAVAATVTAVQRGEPLDDEIRTRVFRCRATEDDVNGKGSSARHGLFMATTSPEEGDPLDAIQSATYALPGEWPALRREIDTLLRHGGCA</sequence>
<dbReference type="Pfam" id="PF20062">
    <property type="entry name" value="DUF6461"/>
    <property type="match status" value="1"/>
</dbReference>